<dbReference type="GO" id="GO:0005737">
    <property type="term" value="C:cytoplasm"/>
    <property type="evidence" value="ECO:0007669"/>
    <property type="project" value="TreeGrafter"/>
</dbReference>
<dbReference type="AlphaFoldDB" id="A0A847U655"/>
<dbReference type="OrthoDB" id="206077at2157"/>
<dbReference type="Proteomes" id="UP000608662">
    <property type="component" value="Unassembled WGS sequence"/>
</dbReference>
<dbReference type="InterPro" id="IPR036291">
    <property type="entry name" value="NAD(P)-bd_dom_sf"/>
</dbReference>
<organism evidence="3 4">
    <name type="scientific">Halomicrobium mukohataei</name>
    <dbReference type="NCBI Taxonomy" id="57705"/>
    <lineage>
        <taxon>Archaea</taxon>
        <taxon>Methanobacteriati</taxon>
        <taxon>Methanobacteriota</taxon>
        <taxon>Stenosarchaea group</taxon>
        <taxon>Halobacteria</taxon>
        <taxon>Halobacteriales</taxon>
        <taxon>Haloarculaceae</taxon>
        <taxon>Halomicrobium</taxon>
    </lineage>
</organism>
<dbReference type="PANTHER" id="PTHR48079">
    <property type="entry name" value="PROTEIN YEEZ"/>
    <property type="match status" value="1"/>
</dbReference>
<sequence>MKVFVAGATGDLGKRLVEQFVARGHTVVGLTRDERGDEIVRDRGGEPHRGDLFDVASLVEGARGADVVIHAATAIPTATKPSAEDWERNDRLRRAGVENLTTAATRVGADQYIQQSVVWVVRRPDGSPFDESAPRNTDRTTESAADAERIAETAAEEGSFDATILRCGWFYAADSEQTTTIAENLETGDMPIVGGGLLGRSDAVVSPIHVDDAASAFVAAAQEGVEGTYHVVDDQPVTVADFLETFAAYLDADEPSRIPGWLARLFVGKDNVRFFTSSMPTSNAAFHEATGWEPEYPTYEDGLAAVAAGVDRER</sequence>
<dbReference type="PANTHER" id="PTHR48079:SF6">
    <property type="entry name" value="NAD(P)-BINDING DOMAIN-CONTAINING PROTEIN-RELATED"/>
    <property type="match status" value="1"/>
</dbReference>
<dbReference type="Pfam" id="PF01370">
    <property type="entry name" value="Epimerase"/>
    <property type="match status" value="1"/>
</dbReference>
<protein>
    <submittedName>
        <fullName evidence="3">NAD(P)H-binding protein</fullName>
    </submittedName>
</protein>
<dbReference type="SUPFAM" id="SSF51735">
    <property type="entry name" value="NAD(P)-binding Rossmann-fold domains"/>
    <property type="match status" value="1"/>
</dbReference>
<dbReference type="InterPro" id="IPR001509">
    <property type="entry name" value="Epimerase_deHydtase"/>
</dbReference>
<gene>
    <name evidence="3" type="ORF">GOC74_00875</name>
</gene>
<feature type="domain" description="NAD-dependent epimerase/dehydratase" evidence="2">
    <location>
        <begin position="3"/>
        <end position="226"/>
    </location>
</feature>
<dbReference type="Gene3D" id="3.40.50.720">
    <property type="entry name" value="NAD(P)-binding Rossmann-like Domain"/>
    <property type="match status" value="1"/>
</dbReference>
<dbReference type="EMBL" id="WOYG01000001">
    <property type="protein sequence ID" value="NLV08489.1"/>
    <property type="molecule type" value="Genomic_DNA"/>
</dbReference>
<evidence type="ECO:0000313" key="3">
    <source>
        <dbReference type="EMBL" id="NLV08489.1"/>
    </source>
</evidence>
<comment type="caution">
    <text evidence="3">The sequence shown here is derived from an EMBL/GenBank/DDBJ whole genome shotgun (WGS) entry which is preliminary data.</text>
</comment>
<dbReference type="RefSeq" id="WP_170092514.1">
    <property type="nucleotide sequence ID" value="NZ_WOYG01000001.1"/>
</dbReference>
<dbReference type="GO" id="GO:0004029">
    <property type="term" value="F:aldehyde dehydrogenase (NAD+) activity"/>
    <property type="evidence" value="ECO:0007669"/>
    <property type="project" value="TreeGrafter"/>
</dbReference>
<dbReference type="InterPro" id="IPR051783">
    <property type="entry name" value="NAD(P)-dependent_oxidoreduct"/>
</dbReference>
<evidence type="ECO:0000259" key="2">
    <source>
        <dbReference type="Pfam" id="PF01370"/>
    </source>
</evidence>
<name>A0A847U655_9EURY</name>
<feature type="region of interest" description="Disordered" evidence="1">
    <location>
        <begin position="124"/>
        <end position="146"/>
    </location>
</feature>
<evidence type="ECO:0000313" key="4">
    <source>
        <dbReference type="Proteomes" id="UP000608662"/>
    </source>
</evidence>
<feature type="compositionally biased region" description="Basic and acidic residues" evidence="1">
    <location>
        <begin position="132"/>
        <end position="146"/>
    </location>
</feature>
<proteinExistence type="predicted"/>
<accession>A0A847U655</accession>
<evidence type="ECO:0000256" key="1">
    <source>
        <dbReference type="SAM" id="MobiDB-lite"/>
    </source>
</evidence>
<reference evidence="3" key="1">
    <citation type="submission" date="2019-12" db="EMBL/GenBank/DDBJ databases">
        <title>Whole-genome sequence of Halomicrobium mukohataei pws1.</title>
        <authorList>
            <person name="Verma D.K."/>
            <person name="Gopal K."/>
            <person name="Prasad E.S."/>
        </authorList>
    </citation>
    <scope>NUCLEOTIDE SEQUENCE</scope>
    <source>
        <strain evidence="3">Pws1</strain>
    </source>
</reference>